<sequence>MLFPECFFFKNIRDLERMKRIPLWIFKNRPLFNLLRLDIGHFQ</sequence>
<protein>
    <submittedName>
        <fullName evidence="1">Uncharacterized protein</fullName>
    </submittedName>
</protein>
<accession>A0A0E9P6W1</accession>
<reference evidence="1" key="2">
    <citation type="journal article" date="2015" name="Fish Shellfish Immunol.">
        <title>Early steps in the European eel (Anguilla anguilla)-Vibrio vulnificus interaction in the gills: Role of the RtxA13 toxin.</title>
        <authorList>
            <person name="Callol A."/>
            <person name="Pajuelo D."/>
            <person name="Ebbesson L."/>
            <person name="Teles M."/>
            <person name="MacKenzie S."/>
            <person name="Amaro C."/>
        </authorList>
    </citation>
    <scope>NUCLEOTIDE SEQUENCE</scope>
</reference>
<reference evidence="1" key="1">
    <citation type="submission" date="2014-11" db="EMBL/GenBank/DDBJ databases">
        <authorList>
            <person name="Amaro Gonzalez C."/>
        </authorList>
    </citation>
    <scope>NUCLEOTIDE SEQUENCE</scope>
</reference>
<name>A0A0E9P6W1_ANGAN</name>
<organism evidence="1">
    <name type="scientific">Anguilla anguilla</name>
    <name type="common">European freshwater eel</name>
    <name type="synonym">Muraena anguilla</name>
    <dbReference type="NCBI Taxonomy" id="7936"/>
    <lineage>
        <taxon>Eukaryota</taxon>
        <taxon>Metazoa</taxon>
        <taxon>Chordata</taxon>
        <taxon>Craniata</taxon>
        <taxon>Vertebrata</taxon>
        <taxon>Euteleostomi</taxon>
        <taxon>Actinopterygii</taxon>
        <taxon>Neopterygii</taxon>
        <taxon>Teleostei</taxon>
        <taxon>Anguilliformes</taxon>
        <taxon>Anguillidae</taxon>
        <taxon>Anguilla</taxon>
    </lineage>
</organism>
<proteinExistence type="predicted"/>
<dbReference type="EMBL" id="GBXM01108333">
    <property type="protein sequence ID" value="JAH00244.1"/>
    <property type="molecule type" value="Transcribed_RNA"/>
</dbReference>
<dbReference type="AlphaFoldDB" id="A0A0E9P6W1"/>
<evidence type="ECO:0000313" key="1">
    <source>
        <dbReference type="EMBL" id="JAH00244.1"/>
    </source>
</evidence>